<organism evidence="2 3">
    <name type="scientific">Shewanella glacialipiscicola</name>
    <dbReference type="NCBI Taxonomy" id="614069"/>
    <lineage>
        <taxon>Bacteria</taxon>
        <taxon>Pseudomonadati</taxon>
        <taxon>Pseudomonadota</taxon>
        <taxon>Gammaproteobacteria</taxon>
        <taxon>Alteromonadales</taxon>
        <taxon>Shewanellaceae</taxon>
        <taxon>Shewanella</taxon>
    </lineage>
</organism>
<reference evidence="3" key="1">
    <citation type="journal article" date="2019" name="Int. J. Syst. Evol. Microbiol.">
        <title>The Global Catalogue of Microorganisms (GCM) 10K type strain sequencing project: providing services to taxonomists for standard genome sequencing and annotation.</title>
        <authorList>
            <consortium name="The Broad Institute Genomics Platform"/>
            <consortium name="The Broad Institute Genome Sequencing Center for Infectious Disease"/>
            <person name="Wu L."/>
            <person name="Ma J."/>
        </authorList>
    </citation>
    <scope>NUCLEOTIDE SEQUENCE [LARGE SCALE GENOMIC DNA]</scope>
    <source>
        <strain evidence="3">NBRC 102030</strain>
    </source>
</reference>
<dbReference type="Gene3D" id="1.10.12.10">
    <property type="entry name" value="Lyase 2-enoyl-coa Hydratase, Chain A, domain 2"/>
    <property type="match status" value="1"/>
</dbReference>
<dbReference type="EMBL" id="BSUY01000001">
    <property type="protein sequence ID" value="GMA81443.1"/>
    <property type="molecule type" value="Genomic_DNA"/>
</dbReference>
<evidence type="ECO:0000313" key="3">
    <source>
        <dbReference type="Proteomes" id="UP001157046"/>
    </source>
</evidence>
<dbReference type="InterPro" id="IPR051683">
    <property type="entry name" value="Enoyl-CoA_Hydratase/Isomerase"/>
</dbReference>
<keyword evidence="3" id="KW-1185">Reference proteome</keyword>
<dbReference type="InterPro" id="IPR001753">
    <property type="entry name" value="Enoyl-CoA_hydra/iso"/>
</dbReference>
<dbReference type="Gene3D" id="3.90.226.10">
    <property type="entry name" value="2-enoyl-CoA Hydratase, Chain A, domain 1"/>
    <property type="match status" value="1"/>
</dbReference>
<dbReference type="InterPro" id="IPR029045">
    <property type="entry name" value="ClpP/crotonase-like_dom_sf"/>
</dbReference>
<protein>
    <submittedName>
        <fullName evidence="2">Gamma-carboxygeranoyl-CoA hydratase</fullName>
    </submittedName>
</protein>
<comment type="similarity">
    <text evidence="1">Belongs to the enoyl-CoA hydratase/isomerase family.</text>
</comment>
<dbReference type="Proteomes" id="UP001157046">
    <property type="component" value="Unassembled WGS sequence"/>
</dbReference>
<sequence>MTSSQPIPHTLSNLQHVSYALNNGVAELILNRAEVHNAFDEVMISEMISVLSYFAEHKQCQVLVLKANGKNFSAGADLNWMRKQAKMDFEQNLNDAKALAKLMQDLDTFPKPTIALVQGAAFGGALGLICASDIAIATSRASFCLSEVKLGLIPAVISPYVARAMGNRASRRYMLTAERFSAETALKLNVISEICDDLDAAAKPIIDALLANSPQGMAWVKTLLSRLEDGVIDQDAIDYTSERIARIRVSTEGQEGLNAFLKNVSRTGCKPRQRQSQVKPKEHVRCLLSTCLPNY</sequence>
<dbReference type="CDD" id="cd06558">
    <property type="entry name" value="crotonase-like"/>
    <property type="match status" value="1"/>
</dbReference>
<gene>
    <name evidence="2" type="primary">liuC</name>
    <name evidence="2" type="ORF">GCM10025855_09760</name>
</gene>
<dbReference type="PANTHER" id="PTHR42964">
    <property type="entry name" value="ENOYL-COA HYDRATASE"/>
    <property type="match status" value="1"/>
</dbReference>
<dbReference type="InterPro" id="IPR014748">
    <property type="entry name" value="Enoyl-CoA_hydra_C"/>
</dbReference>
<proteinExistence type="inferred from homology"/>
<evidence type="ECO:0000313" key="2">
    <source>
        <dbReference type="EMBL" id="GMA81443.1"/>
    </source>
</evidence>
<dbReference type="PANTHER" id="PTHR42964:SF1">
    <property type="entry name" value="POLYKETIDE BIOSYNTHESIS ENOYL-COA HYDRATASE PKSH-RELATED"/>
    <property type="match status" value="1"/>
</dbReference>
<comment type="caution">
    <text evidence="2">The sequence shown here is derived from an EMBL/GenBank/DDBJ whole genome shotgun (WGS) entry which is preliminary data.</text>
</comment>
<name>A0ABQ6IZY8_9GAMM</name>
<dbReference type="Pfam" id="PF00378">
    <property type="entry name" value="ECH_1"/>
    <property type="match status" value="1"/>
</dbReference>
<accession>A0ABQ6IZY8</accession>
<dbReference type="SUPFAM" id="SSF52096">
    <property type="entry name" value="ClpP/crotonase"/>
    <property type="match status" value="1"/>
</dbReference>
<evidence type="ECO:0000256" key="1">
    <source>
        <dbReference type="ARBA" id="ARBA00005254"/>
    </source>
</evidence>